<feature type="domain" description="CBS" evidence="15">
    <location>
        <begin position="661"/>
        <end position="719"/>
    </location>
</feature>
<keyword evidence="14" id="KW-0812">Transmembrane</keyword>
<keyword evidence="8" id="KW-0067">ATP-binding</keyword>
<dbReference type="SUPFAM" id="SSF52374">
    <property type="entry name" value="Nucleotidylyl transferase"/>
    <property type="match status" value="1"/>
</dbReference>
<feature type="transmembrane region" description="Helical" evidence="14">
    <location>
        <begin position="1077"/>
        <end position="1096"/>
    </location>
</feature>
<dbReference type="FunFam" id="1.10.240.10:FF:000003">
    <property type="entry name" value="Tryptophan--tRNA ligase, cytoplasmic"/>
    <property type="match status" value="1"/>
</dbReference>
<evidence type="ECO:0000256" key="10">
    <source>
        <dbReference type="ARBA" id="ARBA00023146"/>
    </source>
</evidence>
<evidence type="ECO:0000256" key="5">
    <source>
        <dbReference type="ARBA" id="ARBA00022490"/>
    </source>
</evidence>
<feature type="domain" description="CBS" evidence="15">
    <location>
        <begin position="492"/>
        <end position="550"/>
    </location>
</feature>
<feature type="compositionally biased region" description="Polar residues" evidence="13">
    <location>
        <begin position="437"/>
        <end position="452"/>
    </location>
</feature>
<evidence type="ECO:0000256" key="2">
    <source>
        <dbReference type="ARBA" id="ARBA00005594"/>
    </source>
</evidence>
<dbReference type="InterPro" id="IPR001412">
    <property type="entry name" value="aa-tRNA-synth_I_CS"/>
</dbReference>
<dbReference type="InterPro" id="IPR002306">
    <property type="entry name" value="Trp-tRNA-ligase"/>
</dbReference>
<dbReference type="SMART" id="SM00116">
    <property type="entry name" value="CBS"/>
    <property type="match status" value="4"/>
</dbReference>
<dbReference type="GO" id="GO:0005524">
    <property type="term" value="F:ATP binding"/>
    <property type="evidence" value="ECO:0007669"/>
    <property type="project" value="UniProtKB-KW"/>
</dbReference>
<evidence type="ECO:0000313" key="17">
    <source>
        <dbReference type="EMBL" id="KAG2196687.1"/>
    </source>
</evidence>
<evidence type="ECO:0000256" key="3">
    <source>
        <dbReference type="ARBA" id="ARBA00013161"/>
    </source>
</evidence>
<dbReference type="PROSITE" id="PS00178">
    <property type="entry name" value="AA_TRNA_LIGASE_I"/>
    <property type="match status" value="1"/>
</dbReference>
<evidence type="ECO:0000259" key="16">
    <source>
        <dbReference type="PROSITE" id="PS51745"/>
    </source>
</evidence>
<feature type="region of interest" description="Disordered" evidence="13">
    <location>
        <begin position="422"/>
        <end position="460"/>
    </location>
</feature>
<dbReference type="Gene3D" id="3.40.50.620">
    <property type="entry name" value="HUPs"/>
    <property type="match status" value="1"/>
</dbReference>
<dbReference type="CDD" id="cd17782">
    <property type="entry name" value="CBS_pair_MUG70_2"/>
    <property type="match status" value="1"/>
</dbReference>
<dbReference type="InterPro" id="IPR002305">
    <property type="entry name" value="aa-tRNA-synth_Ic"/>
</dbReference>
<dbReference type="InterPro" id="IPR053793">
    <property type="entry name" value="PB1-like"/>
</dbReference>
<dbReference type="Gene3D" id="3.10.580.10">
    <property type="entry name" value="CBS-domain"/>
    <property type="match status" value="2"/>
</dbReference>
<feature type="region of interest" description="Disordered" evidence="13">
    <location>
        <begin position="1027"/>
        <end position="1066"/>
    </location>
</feature>
<dbReference type="PROSITE" id="PS51745">
    <property type="entry name" value="PB1"/>
    <property type="match status" value="1"/>
</dbReference>
<accession>A0A8H7UWJ4</accession>
<keyword evidence="14" id="KW-1133">Transmembrane helix</keyword>
<dbReference type="PANTHER" id="PTHR10055">
    <property type="entry name" value="TRYPTOPHANYL-TRNA SYNTHETASE"/>
    <property type="match status" value="1"/>
</dbReference>
<dbReference type="EC" id="6.1.1.2" evidence="3"/>
<evidence type="ECO:0000256" key="1">
    <source>
        <dbReference type="ARBA" id="ARBA00004496"/>
    </source>
</evidence>
<dbReference type="Pfam" id="PF00571">
    <property type="entry name" value="CBS"/>
    <property type="match status" value="4"/>
</dbReference>
<dbReference type="Proteomes" id="UP000650833">
    <property type="component" value="Unassembled WGS sequence"/>
</dbReference>
<evidence type="ECO:0000256" key="12">
    <source>
        <dbReference type="PROSITE-ProRule" id="PRU00703"/>
    </source>
</evidence>
<feature type="domain" description="CBS" evidence="15">
    <location>
        <begin position="727"/>
        <end position="783"/>
    </location>
</feature>
<dbReference type="SUPFAM" id="SSF54277">
    <property type="entry name" value="CAD &amp; PB1 domains"/>
    <property type="match status" value="1"/>
</dbReference>
<dbReference type="CDD" id="cd00806">
    <property type="entry name" value="TrpRS_core"/>
    <property type="match status" value="1"/>
</dbReference>
<dbReference type="GO" id="GO:0006436">
    <property type="term" value="P:tryptophanyl-tRNA aminoacylation"/>
    <property type="evidence" value="ECO:0007669"/>
    <property type="project" value="InterPro"/>
</dbReference>
<keyword evidence="14" id="KW-0472">Membrane</keyword>
<name>A0A8H7UWJ4_9FUNG</name>
<dbReference type="GO" id="GO:0005737">
    <property type="term" value="C:cytoplasm"/>
    <property type="evidence" value="ECO:0007669"/>
    <property type="project" value="UniProtKB-SubCell"/>
</dbReference>
<keyword evidence="12" id="KW-0129">CBS domain</keyword>
<feature type="region of interest" description="Disordered" evidence="13">
    <location>
        <begin position="804"/>
        <end position="841"/>
    </location>
</feature>
<evidence type="ECO:0000256" key="7">
    <source>
        <dbReference type="ARBA" id="ARBA00022741"/>
    </source>
</evidence>
<dbReference type="OrthoDB" id="10261385at2759"/>
<keyword evidence="7" id="KW-0547">Nucleotide-binding</keyword>
<evidence type="ECO:0000256" key="14">
    <source>
        <dbReference type="SAM" id="Phobius"/>
    </source>
</evidence>
<dbReference type="PROSITE" id="PS51371">
    <property type="entry name" value="CBS"/>
    <property type="match status" value="4"/>
</dbReference>
<evidence type="ECO:0000256" key="6">
    <source>
        <dbReference type="ARBA" id="ARBA00022598"/>
    </source>
</evidence>
<dbReference type="InterPro" id="IPR000270">
    <property type="entry name" value="PB1_dom"/>
</dbReference>
<keyword evidence="9" id="KW-0648">Protein biosynthesis</keyword>
<evidence type="ECO:0000259" key="15">
    <source>
        <dbReference type="PROSITE" id="PS51371"/>
    </source>
</evidence>
<comment type="caution">
    <text evidence="17">The sequence shown here is derived from an EMBL/GenBank/DDBJ whole genome shotgun (WGS) entry which is preliminary data.</text>
</comment>
<evidence type="ECO:0000256" key="4">
    <source>
        <dbReference type="ARBA" id="ARBA00013782"/>
    </source>
</evidence>
<gene>
    <name evidence="17" type="ORF">INT46_009610</name>
</gene>
<dbReference type="PANTHER" id="PTHR10055:SF1">
    <property type="entry name" value="TRYPTOPHAN--TRNA LIGASE, CYTOPLASMIC"/>
    <property type="match status" value="1"/>
</dbReference>
<dbReference type="Pfam" id="PF00564">
    <property type="entry name" value="PB1"/>
    <property type="match status" value="1"/>
</dbReference>
<evidence type="ECO:0000256" key="13">
    <source>
        <dbReference type="SAM" id="MobiDB-lite"/>
    </source>
</evidence>
<feature type="domain" description="CBS" evidence="15">
    <location>
        <begin position="559"/>
        <end position="615"/>
    </location>
</feature>
<dbReference type="FunFam" id="3.40.50.620:FF:000033">
    <property type="entry name" value="tryptophan--tRNA ligase, cytoplasmic"/>
    <property type="match status" value="1"/>
</dbReference>
<proteinExistence type="inferred from homology"/>
<dbReference type="SUPFAM" id="SSF54631">
    <property type="entry name" value="CBS-domain pair"/>
    <property type="match status" value="2"/>
</dbReference>
<sequence length="1104" mass="122333">MADLSNNMKDLNLKGEAVKVAPANAAENATQNVTPWDVEGAVVDGVQQAIDYNKLIEQFGTRPIDDALLERFEKLTGRKPHIFLRRGTFFSHREFNLILDRYEQKKPFFLYTGRGPSSASMHLGHMVPFVFCQWLQDVFDVPIVIQLTDDEKFLFKANLTVEMCRQFAIDNASDIIACGFNPEKTFIFSNFDFVGQEFYHNVVRISRCITLSQSKATFGFVDSDNVGKAHFVSVQAAPSFSNSFPQIFGGKKDIPCLIPCAIDQDPYFRLTRDVAKRLKYPKPSLIHAKFFPALQGPQTKMSASIDSSAIFMTDTAKQIKNKINKHAFSGGGATVEEHRANGGNPDVDVAYQYLSFFLEDDEELQKIRESYKSGELMTGELKKICIELLQKFVGDFQERKSKITPETIAYFMDSTRKIDSSITGSRIPSAASHRNDNASTFSTNESTTGSRQRQSKRDEAIRKKLESELSKKKTGSKRVRQTRKIAGTVSALRPAQALTVKENMLVIEASQLMAAKRSDCVLVVDEDEHLSGIFTAKDLAYRVVAESLDARDTTVAKIMTKGPMCVTSDTSATDALNLMVSRGFRHLPVCNEEGDIFGLLDITKCLYEALDKMERAFGSSRKLYDALEGVEKEWTNSPIQLVQYMEALRDKMECPDLNSVLDGLAPAEVSVKTNVRDVARMMKEYHTTAVLVTDRDGLAGIFTTKDVVLRVIAAGLNPENCSVVRVMTPHPDTAPPQMSIMDALRKMHDGHYLNLPVIEDGDVVGIVDVLKLTYATMEQINSIQGNDGEGPMWGRFWDSFGAADQHDTESQLSDPLSSQLLSAHSQNSNTNGNGGIARAISPEPSASFSQLQGFSEITPNESASMVANNEESRSIMSEDTRAMSKGEDVFSFKFTSDGGKTHRFASVYNSYTALLEAVRQKVIGEHLAHLGANPDDVPVESWLSISYLDDEEDQVLITSDADVSDAVKLARKMGQDRVKLFVHDATEKEEEVVEEPVVIEKVIEEKLIEPVAPPVVTSPPTIEVTEAIQEPHHEKKSKRRSAKKEVESGSDSEDDKVHVRGRNKQEGATVAGIPQELVLPAAIAFLGVVIVGVFAFSRVSSNHR</sequence>
<dbReference type="Gene3D" id="3.10.20.90">
    <property type="entry name" value="Phosphatidylinositol 3-kinase Catalytic Subunit, Chain A, domain 1"/>
    <property type="match status" value="1"/>
</dbReference>
<dbReference type="EMBL" id="JAEPRC010000463">
    <property type="protein sequence ID" value="KAG2196687.1"/>
    <property type="molecule type" value="Genomic_DNA"/>
</dbReference>
<keyword evidence="18" id="KW-1185">Reference proteome</keyword>
<comment type="subcellular location">
    <subcellularLocation>
        <location evidence="1">Cytoplasm</location>
    </subcellularLocation>
</comment>
<dbReference type="NCBIfam" id="TIGR00233">
    <property type="entry name" value="trpS"/>
    <property type="match status" value="1"/>
</dbReference>
<reference evidence="17" key="1">
    <citation type="submission" date="2020-12" db="EMBL/GenBank/DDBJ databases">
        <title>Metabolic potential, ecology and presence of endohyphal bacteria is reflected in genomic diversity of Mucoromycotina.</title>
        <authorList>
            <person name="Muszewska A."/>
            <person name="Okrasinska A."/>
            <person name="Steczkiewicz K."/>
            <person name="Drgas O."/>
            <person name="Orlowska M."/>
            <person name="Perlinska-Lenart U."/>
            <person name="Aleksandrzak-Piekarczyk T."/>
            <person name="Szatraj K."/>
            <person name="Zielenkiewicz U."/>
            <person name="Pilsyk S."/>
            <person name="Malc E."/>
            <person name="Mieczkowski P."/>
            <person name="Kruszewska J.S."/>
            <person name="Biernat P."/>
            <person name="Pawlowska J."/>
        </authorList>
    </citation>
    <scope>NUCLEOTIDE SEQUENCE</scope>
    <source>
        <strain evidence="17">CBS 226.32</strain>
    </source>
</reference>
<dbReference type="CDD" id="cd17781">
    <property type="entry name" value="CBS_pair_MUG70_1"/>
    <property type="match status" value="1"/>
</dbReference>
<keyword evidence="10" id="KW-0030">Aminoacyl-tRNA synthetase</keyword>
<evidence type="ECO:0000256" key="11">
    <source>
        <dbReference type="ARBA" id="ARBA00030268"/>
    </source>
</evidence>
<feature type="compositionally biased region" description="Low complexity" evidence="13">
    <location>
        <begin position="810"/>
        <end position="822"/>
    </location>
</feature>
<dbReference type="InterPro" id="IPR000644">
    <property type="entry name" value="CBS_dom"/>
</dbReference>
<keyword evidence="5" id="KW-0963">Cytoplasm</keyword>
<evidence type="ECO:0000256" key="9">
    <source>
        <dbReference type="ARBA" id="ARBA00022917"/>
    </source>
</evidence>
<organism evidence="17 18">
    <name type="scientific">Mucor plumbeus</name>
    <dbReference type="NCBI Taxonomy" id="97098"/>
    <lineage>
        <taxon>Eukaryota</taxon>
        <taxon>Fungi</taxon>
        <taxon>Fungi incertae sedis</taxon>
        <taxon>Mucoromycota</taxon>
        <taxon>Mucoromycotina</taxon>
        <taxon>Mucoromycetes</taxon>
        <taxon>Mucorales</taxon>
        <taxon>Mucorineae</taxon>
        <taxon>Mucoraceae</taxon>
        <taxon>Mucor</taxon>
    </lineage>
</organism>
<evidence type="ECO:0000256" key="8">
    <source>
        <dbReference type="ARBA" id="ARBA00022840"/>
    </source>
</evidence>
<dbReference type="SMART" id="SM00666">
    <property type="entry name" value="PB1"/>
    <property type="match status" value="1"/>
</dbReference>
<dbReference type="InterPro" id="IPR046342">
    <property type="entry name" value="CBS_dom_sf"/>
</dbReference>
<feature type="domain" description="PB1" evidence="16">
    <location>
        <begin position="889"/>
        <end position="985"/>
    </location>
</feature>
<comment type="similarity">
    <text evidence="2">Belongs to the class-I aminoacyl-tRNA synthetase family.</text>
</comment>
<dbReference type="GO" id="GO:0004830">
    <property type="term" value="F:tryptophan-tRNA ligase activity"/>
    <property type="evidence" value="ECO:0007669"/>
    <property type="project" value="UniProtKB-EC"/>
</dbReference>
<dbReference type="AlphaFoldDB" id="A0A8H7UWJ4"/>
<dbReference type="InterPro" id="IPR014729">
    <property type="entry name" value="Rossmann-like_a/b/a_fold"/>
</dbReference>
<dbReference type="PRINTS" id="PR01039">
    <property type="entry name" value="TRNASYNTHTRP"/>
</dbReference>
<dbReference type="Pfam" id="PF00579">
    <property type="entry name" value="tRNA-synt_1b"/>
    <property type="match status" value="2"/>
</dbReference>
<dbReference type="Gene3D" id="1.10.240.10">
    <property type="entry name" value="Tyrosyl-Transfer RNA Synthetase"/>
    <property type="match status" value="1"/>
</dbReference>
<evidence type="ECO:0000313" key="18">
    <source>
        <dbReference type="Proteomes" id="UP000650833"/>
    </source>
</evidence>
<protein>
    <recommendedName>
        <fullName evidence="4">Tryptophan--tRNA ligase, cytoplasmic</fullName>
        <ecNumber evidence="3">6.1.1.2</ecNumber>
    </recommendedName>
    <alternativeName>
        <fullName evidence="11">Tryptophanyl-tRNA synthetase</fullName>
    </alternativeName>
</protein>
<keyword evidence="6" id="KW-0436">Ligase</keyword>